<dbReference type="Proteomes" id="UP001642409">
    <property type="component" value="Unassembled WGS sequence"/>
</dbReference>
<evidence type="ECO:0000256" key="1">
    <source>
        <dbReference type="SAM" id="MobiDB-lite"/>
    </source>
</evidence>
<accession>A0AA86N7B9</accession>
<feature type="compositionally biased region" description="Polar residues" evidence="1">
    <location>
        <begin position="446"/>
        <end position="455"/>
    </location>
</feature>
<gene>
    <name evidence="3" type="ORF">HINF_LOCUS1733</name>
    <name evidence="4" type="ORF">HINF_LOCUS23103</name>
</gene>
<evidence type="ECO:0000313" key="5">
    <source>
        <dbReference type="Proteomes" id="UP001642409"/>
    </source>
</evidence>
<feature type="domain" description="GYF" evidence="2">
    <location>
        <begin position="196"/>
        <end position="252"/>
    </location>
</feature>
<organism evidence="3">
    <name type="scientific">Hexamita inflata</name>
    <dbReference type="NCBI Taxonomy" id="28002"/>
    <lineage>
        <taxon>Eukaryota</taxon>
        <taxon>Metamonada</taxon>
        <taxon>Diplomonadida</taxon>
        <taxon>Hexamitidae</taxon>
        <taxon>Hexamitinae</taxon>
        <taxon>Hexamita</taxon>
    </lineage>
</organism>
<dbReference type="Gene3D" id="3.30.1490.40">
    <property type="match status" value="1"/>
</dbReference>
<dbReference type="EMBL" id="CAXDID020000065">
    <property type="protein sequence ID" value="CAL6012018.1"/>
    <property type="molecule type" value="Genomic_DNA"/>
</dbReference>
<dbReference type="InterPro" id="IPR003169">
    <property type="entry name" value="GYF"/>
</dbReference>
<evidence type="ECO:0000259" key="2">
    <source>
        <dbReference type="PROSITE" id="PS50829"/>
    </source>
</evidence>
<evidence type="ECO:0000313" key="4">
    <source>
        <dbReference type="EMBL" id="CAL6012018.1"/>
    </source>
</evidence>
<feature type="region of interest" description="Disordered" evidence="1">
    <location>
        <begin position="362"/>
        <end position="411"/>
    </location>
</feature>
<evidence type="ECO:0000313" key="3">
    <source>
        <dbReference type="EMBL" id="CAI9914088.1"/>
    </source>
</evidence>
<feature type="compositionally biased region" description="Polar residues" evidence="1">
    <location>
        <begin position="187"/>
        <end position="197"/>
    </location>
</feature>
<feature type="compositionally biased region" description="Polar residues" evidence="1">
    <location>
        <begin position="297"/>
        <end position="313"/>
    </location>
</feature>
<feature type="compositionally biased region" description="Basic and acidic residues" evidence="1">
    <location>
        <begin position="1"/>
        <end position="15"/>
    </location>
</feature>
<dbReference type="PROSITE" id="PS50829">
    <property type="entry name" value="GYF"/>
    <property type="match status" value="1"/>
</dbReference>
<feature type="compositionally biased region" description="Basic and acidic residues" evidence="1">
    <location>
        <begin position="160"/>
        <end position="175"/>
    </location>
</feature>
<feature type="region of interest" description="Disordered" evidence="1">
    <location>
        <begin position="297"/>
        <end position="346"/>
    </location>
</feature>
<feature type="region of interest" description="Disordered" evidence="1">
    <location>
        <begin position="1"/>
        <end position="26"/>
    </location>
</feature>
<reference evidence="4 5" key="2">
    <citation type="submission" date="2024-07" db="EMBL/GenBank/DDBJ databases">
        <authorList>
            <person name="Akdeniz Z."/>
        </authorList>
    </citation>
    <scope>NUCLEOTIDE SEQUENCE [LARGE SCALE GENOMIC DNA]</scope>
</reference>
<feature type="region of interest" description="Disordered" evidence="1">
    <location>
        <begin position="160"/>
        <end position="197"/>
    </location>
</feature>
<dbReference type="EMBL" id="CATOUU010000042">
    <property type="protein sequence ID" value="CAI9914088.1"/>
    <property type="molecule type" value="Genomic_DNA"/>
</dbReference>
<name>A0AA86N7B9_9EUKA</name>
<reference evidence="3" key="1">
    <citation type="submission" date="2023-06" db="EMBL/GenBank/DDBJ databases">
        <authorList>
            <person name="Kurt Z."/>
        </authorList>
    </citation>
    <scope>NUCLEOTIDE SEQUENCE</scope>
</reference>
<comment type="caution">
    <text evidence="3">The sequence shown here is derived from an EMBL/GenBank/DDBJ whole genome shotgun (WGS) entry which is preliminary data.</text>
</comment>
<feature type="region of interest" description="Disordered" evidence="1">
    <location>
        <begin position="427"/>
        <end position="455"/>
    </location>
</feature>
<feature type="compositionally biased region" description="Polar residues" evidence="1">
    <location>
        <begin position="362"/>
        <end position="378"/>
    </location>
</feature>
<dbReference type="InterPro" id="IPR035445">
    <property type="entry name" value="GYF-like_dom_sf"/>
</dbReference>
<feature type="compositionally biased region" description="Low complexity" evidence="1">
    <location>
        <begin position="379"/>
        <end position="402"/>
    </location>
</feature>
<dbReference type="Pfam" id="PF02213">
    <property type="entry name" value="GYF"/>
    <property type="match status" value="1"/>
</dbReference>
<dbReference type="AlphaFoldDB" id="A0AA86N7B9"/>
<dbReference type="SUPFAM" id="SSF55277">
    <property type="entry name" value="GYF domain"/>
    <property type="match status" value="1"/>
</dbReference>
<proteinExistence type="predicted"/>
<sequence length="602" mass="69899">MTFKEPQKQNEKTLQNEDIEQFNPKTQINEQKPTKQNCLNSIVEEIVDQIADKVTTKYDTLQTQDTETQAHNTSQINNQLTVQTQTVQVEQVQNKNQAEPKLQPKDDIVLQIKENDSEPETEVLRRNKLVKAPKYSASTENYNLLSTKNQLNSLDQNIQKEPKQDETNKENKQNEPKTVQFKPVQNEPAQQPPENSNKWFYVDLSGQIQGPFSSKQMDKWNKSGKLPENLLVSCGGFSHKLQNIDLLRENFFSDKTHTKKTGQIKIQMKGENINVEDILQNAQQIQIEVGTHTKQNVTKKSTLQTSHTEQIPKNRNIPKETKDVENPETENNISGKPKTNKTNLFGDDFYDYDLTYEPVKRNQPQQNHQAHENNNTGDTSNTQASAQSYSTQYDQQQQTQQQVNASEKQQYYEQNNESIHYRPFDESTNEDAIPEQEQKLEKPEQITNSPTESKNWSENQWAVFKTVVFEAILNYFEIEFETLEEALVYYRKAIVGADDGKATKIHLNFKQMASDSNISEKECNQKFQTLLGKELLSWPDNTVTAVKTKILELWQQEHEPDIAKRKKLIKAKIEQEFSLKQQVQYSYKEIQNKIDHILRKLQ</sequence>
<keyword evidence="5" id="KW-1185">Reference proteome</keyword>
<protein>
    <submittedName>
        <fullName evidence="3">GYF domain</fullName>
    </submittedName>
    <submittedName>
        <fullName evidence="4">GYF_domain</fullName>
    </submittedName>
</protein>
<dbReference type="SMART" id="SM00444">
    <property type="entry name" value="GYF"/>
    <property type="match status" value="1"/>
</dbReference>